<keyword evidence="2" id="KW-1185">Reference proteome</keyword>
<proteinExistence type="predicted"/>
<name>A0A183MQQ4_9TREM</name>
<dbReference type="Proteomes" id="UP000277204">
    <property type="component" value="Unassembled WGS sequence"/>
</dbReference>
<dbReference type="EMBL" id="UZAI01017638">
    <property type="protein sequence ID" value="VDP27673.1"/>
    <property type="molecule type" value="Genomic_DNA"/>
</dbReference>
<accession>A0A183MQQ4</accession>
<evidence type="ECO:0000313" key="2">
    <source>
        <dbReference type="Proteomes" id="UP000277204"/>
    </source>
</evidence>
<dbReference type="AlphaFoldDB" id="A0A183MQQ4"/>
<protein>
    <submittedName>
        <fullName evidence="1">Uncharacterized protein</fullName>
    </submittedName>
</protein>
<organism evidence="1 2">
    <name type="scientific">Schistosoma margrebowiei</name>
    <dbReference type="NCBI Taxonomy" id="48269"/>
    <lineage>
        <taxon>Eukaryota</taxon>
        <taxon>Metazoa</taxon>
        <taxon>Spiralia</taxon>
        <taxon>Lophotrochozoa</taxon>
        <taxon>Platyhelminthes</taxon>
        <taxon>Trematoda</taxon>
        <taxon>Digenea</taxon>
        <taxon>Strigeidida</taxon>
        <taxon>Schistosomatoidea</taxon>
        <taxon>Schistosomatidae</taxon>
        <taxon>Schistosoma</taxon>
    </lineage>
</organism>
<sequence length="120" mass="13224">MYVNLTSTYGGKHGIKWTATMKLDDLDFADDLDLLSDTQQQMQEKTTSVAATSVADSKLVLALGTSSMISVMYVLNHHKSTFQTTLTSIKVPLKALAVGIQDVRFVLFSARHLDVPQFQS</sequence>
<evidence type="ECO:0000313" key="1">
    <source>
        <dbReference type="EMBL" id="VDP27673.1"/>
    </source>
</evidence>
<reference evidence="1 2" key="1">
    <citation type="submission" date="2018-11" db="EMBL/GenBank/DDBJ databases">
        <authorList>
            <consortium name="Pathogen Informatics"/>
        </authorList>
    </citation>
    <scope>NUCLEOTIDE SEQUENCE [LARGE SCALE GENOMIC DNA]</scope>
    <source>
        <strain evidence="1 2">Zambia</strain>
    </source>
</reference>
<gene>
    <name evidence="1" type="ORF">SMRZ_LOCUS18379</name>
</gene>